<accession>D3PDV6</accession>
<dbReference type="KEGG" id="ddf:DEFDS_1312"/>
<evidence type="ECO:0000256" key="1">
    <source>
        <dbReference type="SAM" id="Phobius"/>
    </source>
</evidence>
<dbReference type="OrthoDB" id="5786415at2"/>
<gene>
    <name evidence="2" type="ordered locus">DEFDS_1312</name>
</gene>
<keyword evidence="1" id="KW-1133">Transmembrane helix</keyword>
<proteinExistence type="predicted"/>
<keyword evidence="1" id="KW-0472">Membrane</keyword>
<evidence type="ECO:0008006" key="4">
    <source>
        <dbReference type="Google" id="ProtNLM"/>
    </source>
</evidence>
<keyword evidence="1" id="KW-0812">Transmembrane</keyword>
<dbReference type="AlphaFoldDB" id="D3PDV6"/>
<evidence type="ECO:0000313" key="2">
    <source>
        <dbReference type="EMBL" id="BAI80779.1"/>
    </source>
</evidence>
<sequence>MNLELKTGAFTFIELLIIIVIFGLSLMFITPKIAAKFSGLNPVEAGINNIINIAFLDAQKTKKPVFIKGIKGTNKLFLDNKSYEIKDIESFQTVEINEINQPGLDFYIGVYPKRFVDSFKIETNNGIIKSNSLGLTCEFSKK</sequence>
<dbReference type="STRING" id="639282.DEFDS_1312"/>
<dbReference type="eggNOG" id="COG4967">
    <property type="taxonomic scope" value="Bacteria"/>
</dbReference>
<reference evidence="2 3" key="1">
    <citation type="journal article" date="2010" name="DNA Res.">
        <title>Bacterial lifestyle in a deep-sea hydrothermal vent chimney revealed by the genome sequence of the thermophilic bacterium Deferribacter desulfuricans SSM1.</title>
        <authorList>
            <person name="Takaki Y."/>
            <person name="Shimamura S."/>
            <person name="Nakagawa S."/>
            <person name="Fukuhara Y."/>
            <person name="Horikawa H."/>
            <person name="Ankai A."/>
            <person name="Harada T."/>
            <person name="Hosoyama A."/>
            <person name="Oguchi A."/>
            <person name="Fukui S."/>
            <person name="Fujita N."/>
            <person name="Takami H."/>
            <person name="Takai K."/>
        </authorList>
    </citation>
    <scope>NUCLEOTIDE SEQUENCE [LARGE SCALE GENOMIC DNA]</scope>
    <source>
        <strain evidence="3">DSM 14783 / JCM 11476 / NBRC 101012 / SSM1</strain>
    </source>
</reference>
<protein>
    <recommendedName>
        <fullName evidence="4">Prepilin-type N-terminal cleavage/methylation domain-containing protein</fullName>
    </recommendedName>
</protein>
<name>D3PDV6_DEFDS</name>
<keyword evidence="3" id="KW-1185">Reference proteome</keyword>
<dbReference type="RefSeq" id="WP_013008026.1">
    <property type="nucleotide sequence ID" value="NC_013939.1"/>
</dbReference>
<dbReference type="HOGENOM" id="CLU_1812589_0_0_0"/>
<dbReference type="EMBL" id="AP011529">
    <property type="protein sequence ID" value="BAI80779.1"/>
    <property type="molecule type" value="Genomic_DNA"/>
</dbReference>
<organism evidence="2 3">
    <name type="scientific">Deferribacter desulfuricans (strain DSM 14783 / JCM 11476 / NBRC 101012 / SSM1)</name>
    <dbReference type="NCBI Taxonomy" id="639282"/>
    <lineage>
        <taxon>Bacteria</taxon>
        <taxon>Pseudomonadati</taxon>
        <taxon>Deferribacterota</taxon>
        <taxon>Deferribacteres</taxon>
        <taxon>Deferribacterales</taxon>
        <taxon>Deferribacteraceae</taxon>
        <taxon>Deferribacter</taxon>
    </lineage>
</organism>
<feature type="transmembrane region" description="Helical" evidence="1">
    <location>
        <begin position="12"/>
        <end position="30"/>
    </location>
</feature>
<dbReference type="Proteomes" id="UP000001520">
    <property type="component" value="Chromosome"/>
</dbReference>
<evidence type="ECO:0000313" key="3">
    <source>
        <dbReference type="Proteomes" id="UP000001520"/>
    </source>
</evidence>